<organism evidence="2 3">
    <name type="scientific">Photobacterium frigidiphilum</name>
    <dbReference type="NCBI Taxonomy" id="264736"/>
    <lineage>
        <taxon>Bacteria</taxon>
        <taxon>Pseudomonadati</taxon>
        <taxon>Pseudomonadota</taxon>
        <taxon>Gammaproteobacteria</taxon>
        <taxon>Vibrionales</taxon>
        <taxon>Vibrionaceae</taxon>
        <taxon>Photobacterium</taxon>
    </lineage>
</organism>
<dbReference type="Gene3D" id="3.30.559.10">
    <property type="entry name" value="Chloramphenicol acetyltransferase-like domain"/>
    <property type="match status" value="1"/>
</dbReference>
<gene>
    <name evidence="2" type="ORF">C9J12_29540</name>
</gene>
<dbReference type="GO" id="GO:0016746">
    <property type="term" value="F:acyltransferase activity"/>
    <property type="evidence" value="ECO:0007669"/>
    <property type="project" value="InterPro"/>
</dbReference>
<comment type="caution">
    <text evidence="2">The sequence shown here is derived from an EMBL/GenBank/DDBJ whole genome shotgun (WGS) entry which is preliminary data.</text>
</comment>
<dbReference type="OrthoDB" id="9805770at2"/>
<dbReference type="SUPFAM" id="SSF52777">
    <property type="entry name" value="CoA-dependent acyltransferases"/>
    <property type="match status" value="1"/>
</dbReference>
<dbReference type="InterPro" id="IPR001078">
    <property type="entry name" value="2-oxoacid_DH_actylTfrase"/>
</dbReference>
<sequence>IMTVTLAADHRVSDGLTGARFLHALAKQLQQPEAL</sequence>
<name>A0A2T3J5S4_9GAMM</name>
<dbReference type="InterPro" id="IPR023213">
    <property type="entry name" value="CAT-like_dom_sf"/>
</dbReference>
<accession>A0A2T3J5S4</accession>
<dbReference type="Proteomes" id="UP000240987">
    <property type="component" value="Unassembled WGS sequence"/>
</dbReference>
<evidence type="ECO:0000313" key="3">
    <source>
        <dbReference type="Proteomes" id="UP000240987"/>
    </source>
</evidence>
<feature type="domain" description="2-oxoacid dehydrogenase acyltransferase catalytic" evidence="1">
    <location>
        <begin position="1"/>
        <end position="35"/>
    </location>
</feature>
<dbReference type="Pfam" id="PF00198">
    <property type="entry name" value="2-oxoacid_dh"/>
    <property type="match status" value="1"/>
</dbReference>
<protein>
    <recommendedName>
        <fullName evidence="1">2-oxoacid dehydrogenase acyltransferase catalytic domain-containing protein</fullName>
    </recommendedName>
</protein>
<dbReference type="EMBL" id="PYMJ01000081">
    <property type="protein sequence ID" value="PSU41679.1"/>
    <property type="molecule type" value="Genomic_DNA"/>
</dbReference>
<proteinExistence type="predicted"/>
<reference evidence="2 3" key="1">
    <citation type="submission" date="2018-01" db="EMBL/GenBank/DDBJ databases">
        <title>Whole genome sequencing of Histamine producing bacteria.</title>
        <authorList>
            <person name="Butler K."/>
        </authorList>
    </citation>
    <scope>NUCLEOTIDE SEQUENCE [LARGE SCALE GENOMIC DNA]</scope>
    <source>
        <strain evidence="2 3">JCM 12947</strain>
    </source>
</reference>
<feature type="non-terminal residue" evidence="2">
    <location>
        <position position="1"/>
    </location>
</feature>
<dbReference type="AlphaFoldDB" id="A0A2T3J5S4"/>
<keyword evidence="3" id="KW-1185">Reference proteome</keyword>
<evidence type="ECO:0000259" key="1">
    <source>
        <dbReference type="Pfam" id="PF00198"/>
    </source>
</evidence>
<evidence type="ECO:0000313" key="2">
    <source>
        <dbReference type="EMBL" id="PSU41679.1"/>
    </source>
</evidence>